<evidence type="ECO:0000259" key="1">
    <source>
        <dbReference type="SMART" id="SM00528"/>
    </source>
</evidence>
<dbReference type="Proteomes" id="UP000321058">
    <property type="component" value="Unassembled WGS sequence"/>
</dbReference>
<gene>
    <name evidence="2" type="ORF">RSO01_11070</name>
</gene>
<dbReference type="Gene3D" id="4.10.430.10">
    <property type="entry name" value="Histone-like protein H-NS, C-terminal domain"/>
    <property type="match status" value="1"/>
</dbReference>
<dbReference type="OrthoDB" id="5297879at2"/>
<dbReference type="AlphaFoldDB" id="A0A512N5L9"/>
<accession>A0A512N5L9</accession>
<feature type="domain" description="DNA-binding protein H-NS-like C-terminal" evidence="1">
    <location>
        <begin position="59"/>
        <end position="104"/>
    </location>
</feature>
<evidence type="ECO:0000313" key="2">
    <source>
        <dbReference type="EMBL" id="GEP53941.1"/>
    </source>
</evidence>
<sequence length="105" mass="11716">MLNIKSMTFDKLLVTKGKIDTEIELRSAKERSRLIEAIGALRTVSGAKTAPISIARPHALKGKKLPPLYRNPKNRKETWAGRGNRPRWLVAALKGGKKLEAFAIR</sequence>
<organism evidence="2 3">
    <name type="scientific">Reyranella soli</name>
    <dbReference type="NCBI Taxonomy" id="1230389"/>
    <lineage>
        <taxon>Bacteria</taxon>
        <taxon>Pseudomonadati</taxon>
        <taxon>Pseudomonadota</taxon>
        <taxon>Alphaproteobacteria</taxon>
        <taxon>Hyphomicrobiales</taxon>
        <taxon>Reyranellaceae</taxon>
        <taxon>Reyranella</taxon>
    </lineage>
</organism>
<dbReference type="Pfam" id="PF00816">
    <property type="entry name" value="Histone_HNS"/>
    <property type="match status" value="1"/>
</dbReference>
<dbReference type="InterPro" id="IPR037150">
    <property type="entry name" value="H-NS_C_dom_sf"/>
</dbReference>
<dbReference type="GO" id="GO:0003677">
    <property type="term" value="F:DNA binding"/>
    <property type="evidence" value="ECO:0007669"/>
    <property type="project" value="InterPro"/>
</dbReference>
<dbReference type="EMBL" id="BKAJ01000019">
    <property type="protein sequence ID" value="GEP53941.1"/>
    <property type="molecule type" value="Genomic_DNA"/>
</dbReference>
<protein>
    <recommendedName>
        <fullName evidence="1">DNA-binding protein H-NS-like C-terminal domain-containing protein</fullName>
    </recommendedName>
</protein>
<dbReference type="SUPFAM" id="SSF81273">
    <property type="entry name" value="H-NS histone-like proteins"/>
    <property type="match status" value="1"/>
</dbReference>
<name>A0A512N5L9_9HYPH</name>
<reference evidence="2 3" key="1">
    <citation type="submission" date="2019-07" db="EMBL/GenBank/DDBJ databases">
        <title>Whole genome shotgun sequence of Reyranella soli NBRC 108950.</title>
        <authorList>
            <person name="Hosoyama A."/>
            <person name="Uohara A."/>
            <person name="Ohji S."/>
            <person name="Ichikawa N."/>
        </authorList>
    </citation>
    <scope>NUCLEOTIDE SEQUENCE [LARGE SCALE GENOMIC DNA]</scope>
    <source>
        <strain evidence="2 3">NBRC 108950</strain>
    </source>
</reference>
<keyword evidence="3" id="KW-1185">Reference proteome</keyword>
<proteinExistence type="predicted"/>
<dbReference type="SMART" id="SM00528">
    <property type="entry name" value="HNS"/>
    <property type="match status" value="1"/>
</dbReference>
<evidence type="ECO:0000313" key="3">
    <source>
        <dbReference type="Proteomes" id="UP000321058"/>
    </source>
</evidence>
<comment type="caution">
    <text evidence="2">The sequence shown here is derived from an EMBL/GenBank/DDBJ whole genome shotgun (WGS) entry which is preliminary data.</text>
</comment>
<dbReference type="InterPro" id="IPR027444">
    <property type="entry name" value="H-NS_C_dom"/>
</dbReference>